<reference evidence="9 10" key="1">
    <citation type="submission" date="2016-10" db="EMBL/GenBank/DDBJ databases">
        <authorList>
            <person name="de Groot N.N."/>
        </authorList>
    </citation>
    <scope>NUCLEOTIDE SEQUENCE [LARGE SCALE GENOMIC DNA]</scope>
    <source>
        <strain evidence="9 10">StLB037</strain>
    </source>
</reference>
<dbReference type="GO" id="GO:0005886">
    <property type="term" value="C:plasma membrane"/>
    <property type="evidence" value="ECO:0007669"/>
    <property type="project" value="UniProtKB-SubCell"/>
</dbReference>
<dbReference type="InterPro" id="IPR038770">
    <property type="entry name" value="Na+/solute_symporter_sf"/>
</dbReference>
<keyword evidence="5 8" id="KW-0812">Transmembrane</keyword>
<name>A0A1H0NKN7_MICTS</name>
<evidence type="ECO:0000256" key="3">
    <source>
        <dbReference type="ARBA" id="ARBA00022448"/>
    </source>
</evidence>
<dbReference type="GO" id="GO:0055085">
    <property type="term" value="P:transmembrane transport"/>
    <property type="evidence" value="ECO:0007669"/>
    <property type="project" value="InterPro"/>
</dbReference>
<keyword evidence="6 8" id="KW-1133">Transmembrane helix</keyword>
<evidence type="ECO:0000313" key="10">
    <source>
        <dbReference type="Proteomes" id="UP000186456"/>
    </source>
</evidence>
<evidence type="ECO:0000256" key="7">
    <source>
        <dbReference type="ARBA" id="ARBA00023136"/>
    </source>
</evidence>
<feature type="transmembrane region" description="Helical" evidence="8">
    <location>
        <begin position="12"/>
        <end position="31"/>
    </location>
</feature>
<keyword evidence="3" id="KW-0813">Transport</keyword>
<evidence type="ECO:0008006" key="11">
    <source>
        <dbReference type="Google" id="ProtNLM"/>
    </source>
</evidence>
<evidence type="ECO:0000256" key="1">
    <source>
        <dbReference type="ARBA" id="ARBA00004651"/>
    </source>
</evidence>
<dbReference type="Gene3D" id="1.20.1530.20">
    <property type="match status" value="1"/>
</dbReference>
<gene>
    <name evidence="9" type="ORF">SAMN04487788_1396</name>
</gene>
<comment type="similarity">
    <text evidence="2">Belongs to the auxin efflux carrier (TC 2.A.69) family.</text>
</comment>
<dbReference type="Proteomes" id="UP000186456">
    <property type="component" value="Unassembled WGS sequence"/>
</dbReference>
<feature type="transmembrane region" description="Helical" evidence="8">
    <location>
        <begin position="201"/>
        <end position="219"/>
    </location>
</feature>
<feature type="transmembrane region" description="Helical" evidence="8">
    <location>
        <begin position="173"/>
        <end position="189"/>
    </location>
</feature>
<protein>
    <recommendedName>
        <fullName evidence="11">Permease</fullName>
    </recommendedName>
</protein>
<evidence type="ECO:0000256" key="5">
    <source>
        <dbReference type="ARBA" id="ARBA00022692"/>
    </source>
</evidence>
<feature type="transmembrane region" description="Helical" evidence="8">
    <location>
        <begin position="69"/>
        <end position="91"/>
    </location>
</feature>
<dbReference type="PANTHER" id="PTHR36838:SF3">
    <property type="entry name" value="TRANSPORTER AUXIN EFFLUX CARRIER EC FAMILY"/>
    <property type="match status" value="1"/>
</dbReference>
<feature type="transmembrane region" description="Helical" evidence="8">
    <location>
        <begin position="231"/>
        <end position="256"/>
    </location>
</feature>
<evidence type="ECO:0000256" key="2">
    <source>
        <dbReference type="ARBA" id="ARBA00010145"/>
    </source>
</evidence>
<dbReference type="PANTHER" id="PTHR36838">
    <property type="entry name" value="AUXIN EFFLUX CARRIER FAMILY PROTEIN"/>
    <property type="match status" value="1"/>
</dbReference>
<feature type="transmembrane region" description="Helical" evidence="8">
    <location>
        <begin position="43"/>
        <end position="62"/>
    </location>
</feature>
<proteinExistence type="inferred from homology"/>
<keyword evidence="4" id="KW-1003">Cell membrane</keyword>
<dbReference type="Pfam" id="PF03547">
    <property type="entry name" value="Mem_trans"/>
    <property type="match status" value="2"/>
</dbReference>
<organism evidence="9 10">
    <name type="scientific">Microbacterium testaceum (strain StLB037)</name>
    <dbReference type="NCBI Taxonomy" id="979556"/>
    <lineage>
        <taxon>Bacteria</taxon>
        <taxon>Bacillati</taxon>
        <taxon>Actinomycetota</taxon>
        <taxon>Actinomycetes</taxon>
        <taxon>Micrococcales</taxon>
        <taxon>Microbacteriaceae</taxon>
        <taxon>Microbacterium</taxon>
    </lineage>
</organism>
<keyword evidence="7 8" id="KW-0472">Membrane</keyword>
<evidence type="ECO:0000256" key="6">
    <source>
        <dbReference type="ARBA" id="ARBA00022989"/>
    </source>
</evidence>
<dbReference type="AlphaFoldDB" id="A0A1H0NKN7"/>
<feature type="transmembrane region" description="Helical" evidence="8">
    <location>
        <begin position="262"/>
        <end position="281"/>
    </location>
</feature>
<sequence>MRPSPPVRRVSGVFTGFAVVGLAVVVGYIIARIDLLGPHARPVLSRLTFFVLSPFLLFTVLAKADVATLFSALLPVSMITAAVVIGVYTLISALVLRRRVGETVIGALSAGQVNSNNIGIPISLYMLGNAAYSAPVILFQLLVLMPIALSILDAATSGSRNVGRILLQTAKNPMLIGSALGVLVALLDIDLPPVVFDPLQLIAGACVPVLLMSYGMSLYGQRVLTEPGRRVDVVIASALKLVAMPALAWLVATLFALPADQVFVVVVLAALPTAQNVFNFAQRYGVGEILSRDVVFISTLGCLPVLFTVALLLEHSPA</sequence>
<feature type="transmembrane region" description="Helical" evidence="8">
    <location>
        <begin position="130"/>
        <end position="152"/>
    </location>
</feature>
<evidence type="ECO:0000256" key="8">
    <source>
        <dbReference type="SAM" id="Phobius"/>
    </source>
</evidence>
<evidence type="ECO:0000256" key="4">
    <source>
        <dbReference type="ARBA" id="ARBA00022475"/>
    </source>
</evidence>
<evidence type="ECO:0000313" key="9">
    <source>
        <dbReference type="EMBL" id="SDO93233.1"/>
    </source>
</evidence>
<dbReference type="EMBL" id="FNJN01000003">
    <property type="protein sequence ID" value="SDO93233.1"/>
    <property type="molecule type" value="Genomic_DNA"/>
</dbReference>
<dbReference type="InterPro" id="IPR004776">
    <property type="entry name" value="Mem_transp_PIN-like"/>
</dbReference>
<dbReference type="RefSeq" id="WP_371129315.1">
    <property type="nucleotide sequence ID" value="NZ_FNJN01000003.1"/>
</dbReference>
<feature type="transmembrane region" description="Helical" evidence="8">
    <location>
        <begin position="293"/>
        <end position="313"/>
    </location>
</feature>
<comment type="subcellular location">
    <subcellularLocation>
        <location evidence="1">Cell membrane</location>
        <topology evidence="1">Multi-pass membrane protein</topology>
    </subcellularLocation>
</comment>
<accession>A0A1H0NKN7</accession>